<dbReference type="RefSeq" id="WP_289505071.1">
    <property type="nucleotide sequence ID" value="NZ_CP116805.1"/>
</dbReference>
<dbReference type="InterPro" id="IPR032710">
    <property type="entry name" value="NTF2-like_dom_sf"/>
</dbReference>
<reference evidence="2" key="1">
    <citation type="submission" date="2023-01" db="EMBL/GenBank/DDBJ databases">
        <title>The genome sequence of Kordiimonadaceae bacterium 6D33.</title>
        <authorList>
            <person name="Liu Y."/>
        </authorList>
    </citation>
    <scope>NUCLEOTIDE SEQUENCE</scope>
    <source>
        <strain evidence="2">6D33</strain>
    </source>
</reference>
<organism evidence="2 3">
    <name type="scientific">Gimibacter soli</name>
    <dbReference type="NCBI Taxonomy" id="3024400"/>
    <lineage>
        <taxon>Bacteria</taxon>
        <taxon>Pseudomonadati</taxon>
        <taxon>Pseudomonadota</taxon>
        <taxon>Alphaproteobacteria</taxon>
        <taxon>Kordiimonadales</taxon>
        <taxon>Temperatibacteraceae</taxon>
        <taxon>Gimibacter</taxon>
    </lineage>
</organism>
<dbReference type="EMBL" id="CP116805">
    <property type="protein sequence ID" value="WCL55281.1"/>
    <property type="molecule type" value="Genomic_DNA"/>
</dbReference>
<dbReference type="KEGG" id="gso:PH603_05860"/>
<proteinExistence type="predicted"/>
<keyword evidence="3" id="KW-1185">Reference proteome</keyword>
<dbReference type="InterPro" id="IPR013543">
    <property type="entry name" value="Ca/CaM-dep_prot_kinase-assoc"/>
</dbReference>
<feature type="domain" description="Calcium/calmodulin-dependent protein kinase II association-domain" evidence="1">
    <location>
        <begin position="51"/>
        <end position="138"/>
    </location>
</feature>
<evidence type="ECO:0000259" key="1">
    <source>
        <dbReference type="Pfam" id="PF08332"/>
    </source>
</evidence>
<dbReference type="Proteomes" id="UP001217500">
    <property type="component" value="Chromosome"/>
</dbReference>
<dbReference type="Gene3D" id="3.10.450.50">
    <property type="match status" value="1"/>
</dbReference>
<accession>A0AAE9XUH8</accession>
<name>A0AAE9XUH8_9PROT</name>
<protein>
    <recommendedName>
        <fullName evidence="1">Calcium/calmodulin-dependent protein kinase II association-domain domain-containing protein</fullName>
    </recommendedName>
</protein>
<evidence type="ECO:0000313" key="3">
    <source>
        <dbReference type="Proteomes" id="UP001217500"/>
    </source>
</evidence>
<evidence type="ECO:0000313" key="2">
    <source>
        <dbReference type="EMBL" id="WCL55281.1"/>
    </source>
</evidence>
<sequence length="140" mass="16186">MSDRKQFDHAVLRCLTNCWIKGRNPDEEQPVSVQKMQALYAEGTDALDVVHEYEGERFVCRNFEEYWTRRQNAIATYGECRASLIGDPTVDAAGDLAVTSFSYKKEFINEPGRSVTQHATVVWKRKDGEWRIVREHVTTE</sequence>
<dbReference type="SUPFAM" id="SSF54427">
    <property type="entry name" value="NTF2-like"/>
    <property type="match status" value="1"/>
</dbReference>
<gene>
    <name evidence="2" type="ORF">PH603_05860</name>
</gene>
<dbReference type="AlphaFoldDB" id="A0AAE9XUH8"/>
<dbReference type="GO" id="GO:0005516">
    <property type="term" value="F:calmodulin binding"/>
    <property type="evidence" value="ECO:0007669"/>
    <property type="project" value="InterPro"/>
</dbReference>
<dbReference type="Pfam" id="PF08332">
    <property type="entry name" value="CaMKII_AD"/>
    <property type="match status" value="1"/>
</dbReference>
<dbReference type="GO" id="GO:0004683">
    <property type="term" value="F:calcium/calmodulin-dependent protein kinase activity"/>
    <property type="evidence" value="ECO:0007669"/>
    <property type="project" value="InterPro"/>
</dbReference>